<gene>
    <name evidence="5" type="ORF">E5A74_16310</name>
</gene>
<proteinExistence type="predicted"/>
<dbReference type="CDD" id="cd00038">
    <property type="entry name" value="CAP_ED"/>
    <property type="match status" value="1"/>
</dbReference>
<evidence type="ECO:0000256" key="2">
    <source>
        <dbReference type="ARBA" id="ARBA00022630"/>
    </source>
</evidence>
<dbReference type="PRINTS" id="PR00368">
    <property type="entry name" value="FADPNR"/>
</dbReference>
<dbReference type="InterPro" id="IPR036188">
    <property type="entry name" value="FAD/NAD-bd_sf"/>
</dbReference>
<dbReference type="OrthoDB" id="9786503at2"/>
<feature type="domain" description="Cyclic nucleotide-binding" evidence="4">
    <location>
        <begin position="22"/>
        <end position="142"/>
    </location>
</feature>
<dbReference type="InterPro" id="IPR050097">
    <property type="entry name" value="Ferredoxin-NADP_redctase_2"/>
</dbReference>
<sequence>MGHDSPAQRPDPSDPYLRAAQTFPSLSDEMAARVASFGAEEVLADGALLFRRGDRSVDFFLCLDGAIEILDADVKGQESVVHTHVPRQFTGELDLFNDRTILVTARAKGETRVVRVGRAEFRRMMAAEPDIGEIVMRAFILRRVGMLLHGTAGVALVGPSHAADTARIETFLSRNGMPHRRIDTERDCDARGFMECFALTEADLPVVVTEGRALRNPSNAQLADALGLASSVDPDHVHDVAVVGAGPAGLAAAVYAASEGLDTIVIESVAPGGQAGTSSKIENYLGFPTGISGQALAGRAQVQAQKFGARLLVSRGAVGIDCENRPYTITLDDGATLQARAVVVATGARYRKLDLPRYAELEGNGIYYAATAMEAGLCAAQTAVVIGGGNSAGQAAMYLSRSAGHVHMLVRGAGLAATMSRYLIERIEASDRITLHPWCEVTGLEGDRHLKSLSWTDRRSGATQQHDVGALFVMIGAQPNTDWLDGCVELDQAGFVKTGSGETFCSSAHGIFAVGDVRAGSVKRVASGVGEGSVVVSAIHRYLESLEQ</sequence>
<name>A0A4S1WBC8_9SPHN</name>
<evidence type="ECO:0000259" key="4">
    <source>
        <dbReference type="PROSITE" id="PS50042"/>
    </source>
</evidence>
<keyword evidence="6" id="KW-1185">Reference proteome</keyword>
<dbReference type="AlphaFoldDB" id="A0A4S1WBC8"/>
<dbReference type="Pfam" id="PF00027">
    <property type="entry name" value="cNMP_binding"/>
    <property type="match status" value="1"/>
</dbReference>
<dbReference type="SUPFAM" id="SSF51206">
    <property type="entry name" value="cAMP-binding domain-like"/>
    <property type="match status" value="1"/>
</dbReference>
<comment type="caution">
    <text evidence="5">The sequence shown here is derived from an EMBL/GenBank/DDBJ whole genome shotgun (WGS) entry which is preliminary data.</text>
</comment>
<evidence type="ECO:0000256" key="3">
    <source>
        <dbReference type="ARBA" id="ARBA00023002"/>
    </source>
</evidence>
<dbReference type="SUPFAM" id="SSF51905">
    <property type="entry name" value="FAD/NAD(P)-binding domain"/>
    <property type="match status" value="1"/>
</dbReference>
<evidence type="ECO:0000256" key="1">
    <source>
        <dbReference type="ARBA" id="ARBA00018719"/>
    </source>
</evidence>
<accession>A0A4S1WBC8</accession>
<evidence type="ECO:0000313" key="6">
    <source>
        <dbReference type="Proteomes" id="UP000309848"/>
    </source>
</evidence>
<dbReference type="Gene3D" id="2.60.120.10">
    <property type="entry name" value="Jelly Rolls"/>
    <property type="match status" value="1"/>
</dbReference>
<reference evidence="5 6" key="1">
    <citation type="submission" date="2019-04" db="EMBL/GenBank/DDBJ databases">
        <title>Sphingomonas psychrotolerans sp. nov., isolated from soil in the Tianshan Mountains, Xinjiang, China.</title>
        <authorList>
            <person name="Luo Y."/>
            <person name="Sheng H."/>
        </authorList>
    </citation>
    <scope>NUCLEOTIDE SEQUENCE [LARGE SCALE GENOMIC DNA]</scope>
    <source>
        <strain evidence="5 6">KIS18-15</strain>
    </source>
</reference>
<dbReference type="PROSITE" id="PS50042">
    <property type="entry name" value="CNMP_BINDING_3"/>
    <property type="match status" value="1"/>
</dbReference>
<keyword evidence="2" id="KW-0285">Flavoprotein</keyword>
<dbReference type="InterPro" id="IPR023753">
    <property type="entry name" value="FAD/NAD-binding_dom"/>
</dbReference>
<dbReference type="SMART" id="SM00100">
    <property type="entry name" value="cNMP"/>
    <property type="match status" value="1"/>
</dbReference>
<dbReference type="PRINTS" id="PR00469">
    <property type="entry name" value="PNDRDTASEII"/>
</dbReference>
<dbReference type="PANTHER" id="PTHR48105">
    <property type="entry name" value="THIOREDOXIN REDUCTASE 1-RELATED-RELATED"/>
    <property type="match status" value="1"/>
</dbReference>
<keyword evidence="3" id="KW-0560">Oxidoreductase</keyword>
<dbReference type="InterPro" id="IPR018490">
    <property type="entry name" value="cNMP-bd_dom_sf"/>
</dbReference>
<dbReference type="EMBL" id="SRXU01000007">
    <property type="protein sequence ID" value="TGX40129.1"/>
    <property type="molecule type" value="Genomic_DNA"/>
</dbReference>
<protein>
    <recommendedName>
        <fullName evidence="1">Thioredoxin reductase</fullName>
    </recommendedName>
</protein>
<dbReference type="InterPro" id="IPR014710">
    <property type="entry name" value="RmlC-like_jellyroll"/>
</dbReference>
<organism evidence="5 6">
    <name type="scientific">Sphingomonas naasensis</name>
    <dbReference type="NCBI Taxonomy" id="1344951"/>
    <lineage>
        <taxon>Bacteria</taxon>
        <taxon>Pseudomonadati</taxon>
        <taxon>Pseudomonadota</taxon>
        <taxon>Alphaproteobacteria</taxon>
        <taxon>Sphingomonadales</taxon>
        <taxon>Sphingomonadaceae</taxon>
        <taxon>Sphingomonas</taxon>
    </lineage>
</organism>
<dbReference type="Proteomes" id="UP000309848">
    <property type="component" value="Unassembled WGS sequence"/>
</dbReference>
<dbReference type="GO" id="GO:0016491">
    <property type="term" value="F:oxidoreductase activity"/>
    <property type="evidence" value="ECO:0007669"/>
    <property type="project" value="UniProtKB-KW"/>
</dbReference>
<evidence type="ECO:0000313" key="5">
    <source>
        <dbReference type="EMBL" id="TGX40129.1"/>
    </source>
</evidence>
<dbReference type="InterPro" id="IPR000595">
    <property type="entry name" value="cNMP-bd_dom"/>
</dbReference>
<dbReference type="Pfam" id="PF07992">
    <property type="entry name" value="Pyr_redox_2"/>
    <property type="match status" value="1"/>
</dbReference>
<dbReference type="Gene3D" id="3.50.50.60">
    <property type="entry name" value="FAD/NAD(P)-binding domain"/>
    <property type="match status" value="2"/>
</dbReference>
<dbReference type="RefSeq" id="WP_135986683.1">
    <property type="nucleotide sequence ID" value="NZ_JAASQM010000001.1"/>
</dbReference>